<evidence type="ECO:0000313" key="2">
    <source>
        <dbReference type="Proteomes" id="UP000245138"/>
    </source>
</evidence>
<name>A0A2U1TY33_9GAMM</name>
<dbReference type="Proteomes" id="UP000245138">
    <property type="component" value="Unassembled WGS sequence"/>
</dbReference>
<accession>A0A2U1TY33</accession>
<dbReference type="RefSeq" id="WP_109053309.1">
    <property type="nucleotide sequence ID" value="NZ_QDKJ01000003.1"/>
</dbReference>
<proteinExistence type="predicted"/>
<sequence>MTIIDLNRPLLISQGRHRACYRHPLMQDKCIKVHLNGEYNCETIREIKYYQRIANKVFTVPVISHYHGMVKTNLGTGYVFDLVRDYTGDVSKTLEHYITDNALYKKHKADIKLAYHRMVLWTKKYAIVTMTLKPYNIMYRLKNENEGDLVIIDNLGCANLFPLVYYSDFFARQQLSRRFFNFEKMLNNQYGITLSS</sequence>
<dbReference type="Pfam" id="PF10707">
    <property type="entry name" value="YrbL-PhoP_reg"/>
    <property type="match status" value="1"/>
</dbReference>
<dbReference type="InterPro" id="IPR019647">
    <property type="entry name" value="PhoP_reg_network_YrbL"/>
</dbReference>
<evidence type="ECO:0008006" key="3">
    <source>
        <dbReference type="Google" id="ProtNLM"/>
    </source>
</evidence>
<keyword evidence="2" id="KW-1185">Reference proteome</keyword>
<comment type="caution">
    <text evidence="1">The sequence shown here is derived from an EMBL/GenBank/DDBJ whole genome shotgun (WGS) entry which is preliminary data.</text>
</comment>
<dbReference type="AlphaFoldDB" id="A0A2U1TY33"/>
<protein>
    <recommendedName>
        <fullName evidence="3">PhoP regulatory network protein YrbL</fullName>
    </recommendedName>
</protein>
<dbReference type="OrthoDB" id="595236at2"/>
<organism evidence="1 2">
    <name type="scientific">Brenneria roseae subsp. americana</name>
    <dbReference type="NCBI Taxonomy" id="1508507"/>
    <lineage>
        <taxon>Bacteria</taxon>
        <taxon>Pseudomonadati</taxon>
        <taxon>Pseudomonadota</taxon>
        <taxon>Gammaproteobacteria</taxon>
        <taxon>Enterobacterales</taxon>
        <taxon>Pectobacteriaceae</taxon>
        <taxon>Brenneria</taxon>
    </lineage>
</organism>
<reference evidence="1 2" key="1">
    <citation type="submission" date="2018-04" db="EMBL/GenBank/DDBJ databases">
        <title>Brenneria corticis sp.nov.</title>
        <authorList>
            <person name="Li Y."/>
        </authorList>
    </citation>
    <scope>NUCLEOTIDE SEQUENCE [LARGE SCALE GENOMIC DNA]</scope>
    <source>
        <strain evidence="1 2">LMG 27715</strain>
    </source>
</reference>
<gene>
    <name evidence="1" type="ORF">B4923_05230</name>
</gene>
<dbReference type="EMBL" id="QDKJ01000003">
    <property type="protein sequence ID" value="PWC14311.1"/>
    <property type="molecule type" value="Genomic_DNA"/>
</dbReference>
<evidence type="ECO:0000313" key="1">
    <source>
        <dbReference type="EMBL" id="PWC14311.1"/>
    </source>
</evidence>